<dbReference type="InterPro" id="IPR015421">
    <property type="entry name" value="PyrdxlP-dep_Trfase_major"/>
</dbReference>
<evidence type="ECO:0000256" key="5">
    <source>
        <dbReference type="ARBA" id="ARBA00022898"/>
    </source>
</evidence>
<feature type="region of interest" description="Disordered" evidence="9">
    <location>
        <begin position="1"/>
        <end position="23"/>
    </location>
</feature>
<evidence type="ECO:0000256" key="6">
    <source>
        <dbReference type="ARBA" id="ARBA00023192"/>
    </source>
</evidence>
<proteinExistence type="inferred from homology"/>
<dbReference type="Gene3D" id="3.40.640.10">
    <property type="entry name" value="Type I PLP-dependent aspartate aminotransferase-like (Major domain)"/>
    <property type="match status" value="1"/>
</dbReference>
<protein>
    <recommendedName>
        <fullName evidence="4">cystathionine gamma-lyase</fullName>
        <ecNumber evidence="4">4.4.1.1</ecNumber>
    </recommendedName>
    <alternativeName>
        <fullName evidence="7">Gamma-cystathionase</fullName>
    </alternativeName>
</protein>
<evidence type="ECO:0000256" key="3">
    <source>
        <dbReference type="ARBA" id="ARBA00009077"/>
    </source>
</evidence>
<dbReference type="FunFam" id="3.40.640.10:FF:000009">
    <property type="entry name" value="Cystathionine gamma-synthase homolog"/>
    <property type="match status" value="1"/>
</dbReference>
<accession>A0AAV0BMM4</accession>
<reference evidence="10" key="1">
    <citation type="submission" date="2022-06" db="EMBL/GenBank/DDBJ databases">
        <authorList>
            <consortium name="SYNGENTA / RWTH Aachen University"/>
        </authorList>
    </citation>
    <scope>NUCLEOTIDE SEQUENCE</scope>
</reference>
<keyword evidence="6" id="KW-0198">Cysteine biosynthesis</keyword>
<keyword evidence="11" id="KW-1185">Reference proteome</keyword>
<comment type="similarity">
    <text evidence="3 8">Belongs to the trans-sulfuration enzymes family.</text>
</comment>
<feature type="compositionally biased region" description="Polar residues" evidence="9">
    <location>
        <begin position="1"/>
        <end position="14"/>
    </location>
</feature>
<dbReference type="InterPro" id="IPR015422">
    <property type="entry name" value="PyrdxlP-dep_Trfase_small"/>
</dbReference>
<dbReference type="GO" id="GO:0030170">
    <property type="term" value="F:pyridoxal phosphate binding"/>
    <property type="evidence" value="ECO:0007669"/>
    <property type="project" value="InterPro"/>
</dbReference>
<dbReference type="PANTHER" id="PTHR11808:SF15">
    <property type="entry name" value="CYSTATHIONINE GAMMA-LYASE"/>
    <property type="match status" value="1"/>
</dbReference>
<dbReference type="SUPFAM" id="SSF53383">
    <property type="entry name" value="PLP-dependent transferases"/>
    <property type="match status" value="1"/>
</dbReference>
<evidence type="ECO:0000313" key="10">
    <source>
        <dbReference type="EMBL" id="CAH7686827.1"/>
    </source>
</evidence>
<dbReference type="EMBL" id="CALTRL010005817">
    <property type="protein sequence ID" value="CAH7686827.1"/>
    <property type="molecule type" value="Genomic_DNA"/>
</dbReference>
<evidence type="ECO:0000256" key="1">
    <source>
        <dbReference type="ARBA" id="ARBA00001933"/>
    </source>
</evidence>
<dbReference type="EC" id="4.4.1.1" evidence="4"/>
<comment type="pathway">
    <text evidence="2">Amino-acid biosynthesis; L-cysteine biosynthesis; L-cysteine from L-homocysteine and L-serine: step 2/2.</text>
</comment>
<keyword evidence="6" id="KW-0028">Amino-acid biosynthesis</keyword>
<dbReference type="Gene3D" id="3.90.1150.10">
    <property type="entry name" value="Aspartate Aminotransferase, domain 1"/>
    <property type="match status" value="1"/>
</dbReference>
<evidence type="ECO:0000256" key="7">
    <source>
        <dbReference type="ARBA" id="ARBA00029853"/>
    </source>
</evidence>
<evidence type="ECO:0000256" key="9">
    <source>
        <dbReference type="SAM" id="MobiDB-lite"/>
    </source>
</evidence>
<gene>
    <name evidence="10" type="ORF">PPACK8108_LOCUS21529</name>
</gene>
<dbReference type="InterPro" id="IPR000277">
    <property type="entry name" value="Cys/Met-Metab_PyrdxlP-dep_enz"/>
</dbReference>
<keyword evidence="5 8" id="KW-0663">Pyridoxal phosphate</keyword>
<evidence type="ECO:0000256" key="2">
    <source>
        <dbReference type="ARBA" id="ARBA00005038"/>
    </source>
</evidence>
<dbReference type="Proteomes" id="UP001153365">
    <property type="component" value="Unassembled WGS sequence"/>
</dbReference>
<dbReference type="GO" id="GO:0005737">
    <property type="term" value="C:cytoplasm"/>
    <property type="evidence" value="ECO:0007669"/>
    <property type="project" value="TreeGrafter"/>
</dbReference>
<dbReference type="GO" id="GO:0019346">
    <property type="term" value="P:transsulfuration"/>
    <property type="evidence" value="ECO:0007669"/>
    <property type="project" value="InterPro"/>
</dbReference>
<comment type="cofactor">
    <cofactor evidence="1 8">
        <name>pyridoxal 5'-phosphate</name>
        <dbReference type="ChEBI" id="CHEBI:597326"/>
    </cofactor>
</comment>
<evidence type="ECO:0000256" key="4">
    <source>
        <dbReference type="ARBA" id="ARBA00012085"/>
    </source>
</evidence>
<dbReference type="AlphaFoldDB" id="A0AAV0BMM4"/>
<dbReference type="PROSITE" id="PS00868">
    <property type="entry name" value="CYS_MET_METAB_PP"/>
    <property type="match status" value="1"/>
</dbReference>
<evidence type="ECO:0000313" key="11">
    <source>
        <dbReference type="Proteomes" id="UP001153365"/>
    </source>
</evidence>
<sequence>MTAHQNGIVTNGKHNNGADVGANDDKLSTRLVHVGSKPDPSTGAVITPISLSTTYAQSEVGVHKGFEYSRSSNPNRLDLETLIASLEGVDDLIRTDGLPLPHGLAFSSGSAAIGGIINALLGKDDHLISVADVYGGTYRYLSQVAPQLGVVVTFLDMFLAQAGEAKKNGGVSDPEFILSNLASVLKPGKTKMIWIETPSNPTLRLVDIRLISSFAQKHDLILAVDNTFMSPIYQQPIALGADIVIHSATKYINGHSDVILGLVVSNNSELVQKMRFVQNAHGAVPSAFDCWLVQRGLKTLELRMFRHGTNALQLAQYLRDVAQKKLGWVTHVGYLGLGNSDDEDPQSKLLRNVAWSQIPVESQSKLIQMGFSNNEKSTTNETSKRRGFPYSGMVIFKISPQSFDSSNHHPSKVLFKKLRLFKLAESLGGIESLIELPSQMTHATVPVESRNKLGIDDYLIRISVGIEDPVDLIKDVHQALGRTILGEEGWKRLVKEGKDQLESFILS</sequence>
<dbReference type="Pfam" id="PF01053">
    <property type="entry name" value="Cys_Met_Meta_PP"/>
    <property type="match status" value="2"/>
</dbReference>
<dbReference type="PANTHER" id="PTHR11808">
    <property type="entry name" value="TRANS-SULFURATION ENZYME FAMILY MEMBER"/>
    <property type="match status" value="1"/>
</dbReference>
<evidence type="ECO:0000256" key="8">
    <source>
        <dbReference type="RuleBase" id="RU362118"/>
    </source>
</evidence>
<dbReference type="InterPro" id="IPR015424">
    <property type="entry name" value="PyrdxlP-dep_Trfase"/>
</dbReference>
<dbReference type="GO" id="GO:0004123">
    <property type="term" value="F:cystathionine gamma-lyase activity"/>
    <property type="evidence" value="ECO:0007669"/>
    <property type="project" value="TreeGrafter"/>
</dbReference>
<organism evidence="10 11">
    <name type="scientific">Phakopsora pachyrhizi</name>
    <name type="common">Asian soybean rust disease fungus</name>
    <dbReference type="NCBI Taxonomy" id="170000"/>
    <lineage>
        <taxon>Eukaryota</taxon>
        <taxon>Fungi</taxon>
        <taxon>Dikarya</taxon>
        <taxon>Basidiomycota</taxon>
        <taxon>Pucciniomycotina</taxon>
        <taxon>Pucciniomycetes</taxon>
        <taxon>Pucciniales</taxon>
        <taxon>Phakopsoraceae</taxon>
        <taxon>Phakopsora</taxon>
    </lineage>
</organism>
<dbReference type="GO" id="GO:0019343">
    <property type="term" value="P:cysteine biosynthetic process via cystathionine"/>
    <property type="evidence" value="ECO:0007669"/>
    <property type="project" value="TreeGrafter"/>
</dbReference>
<dbReference type="InterPro" id="IPR054542">
    <property type="entry name" value="Cys_met_metab_PP"/>
</dbReference>
<dbReference type="CDD" id="cd00614">
    <property type="entry name" value="CGS_like"/>
    <property type="match status" value="1"/>
</dbReference>
<name>A0AAV0BMM4_PHAPC</name>
<comment type="caution">
    <text evidence="10">The sequence shown here is derived from an EMBL/GenBank/DDBJ whole genome shotgun (WGS) entry which is preliminary data.</text>
</comment>